<name>A0A9P1C3Y0_9DINO</name>
<gene>
    <name evidence="2" type="ORF">C1SCF055_LOCUS12164</name>
</gene>
<reference evidence="2" key="1">
    <citation type="submission" date="2022-10" db="EMBL/GenBank/DDBJ databases">
        <authorList>
            <person name="Chen Y."/>
            <person name="Dougan E. K."/>
            <person name="Chan C."/>
            <person name="Rhodes N."/>
            <person name="Thang M."/>
        </authorList>
    </citation>
    <scope>NUCLEOTIDE SEQUENCE</scope>
</reference>
<evidence type="ECO:0000313" key="4">
    <source>
        <dbReference type="Proteomes" id="UP001152797"/>
    </source>
</evidence>
<keyword evidence="4" id="KW-1185">Reference proteome</keyword>
<feature type="compositionally biased region" description="Acidic residues" evidence="1">
    <location>
        <begin position="237"/>
        <end position="269"/>
    </location>
</feature>
<dbReference type="EMBL" id="CAMXCT010000903">
    <property type="protein sequence ID" value="CAI3984639.1"/>
    <property type="molecule type" value="Genomic_DNA"/>
</dbReference>
<comment type="caution">
    <text evidence="2">The sequence shown here is derived from an EMBL/GenBank/DDBJ whole genome shotgun (WGS) entry which is preliminary data.</text>
</comment>
<evidence type="ECO:0000313" key="3">
    <source>
        <dbReference type="EMBL" id="CAL1138014.1"/>
    </source>
</evidence>
<dbReference type="AlphaFoldDB" id="A0A9P1C3Y0"/>
<sequence>MGRTSIFSLTRCVDAMSRIWDDMLPPLALPGSIQSSSASSWHSARNGRSNEGVKSDPGGFSFEERASRLGAIRQAERDEIEAKRKALAKQASELSKAAAALAGAYRDRWRSPRVEGDADASAIASLRKEMQDLRRECLEARAPSPTAKETMSAAETGAGSGHRPSASSGWRQPFAGKGFSRGAGTGSSLGHQYPQRVVFGRYAKHRASYIASHKVAERVRKMGAGREEPEEVQPSAGDDDWQDEDWYEDEWWDDEDGGWDEGDGWDEGW</sequence>
<feature type="region of interest" description="Disordered" evidence="1">
    <location>
        <begin position="35"/>
        <end position="67"/>
    </location>
</feature>
<protein>
    <submittedName>
        <fullName evidence="2">Uncharacterized protein</fullName>
    </submittedName>
</protein>
<feature type="region of interest" description="Disordered" evidence="1">
    <location>
        <begin position="220"/>
        <end position="269"/>
    </location>
</feature>
<evidence type="ECO:0000313" key="2">
    <source>
        <dbReference type="EMBL" id="CAI3984639.1"/>
    </source>
</evidence>
<dbReference type="Proteomes" id="UP001152797">
    <property type="component" value="Unassembled WGS sequence"/>
</dbReference>
<dbReference type="EMBL" id="CAMXCT020000903">
    <property type="protein sequence ID" value="CAL1138014.1"/>
    <property type="molecule type" value="Genomic_DNA"/>
</dbReference>
<evidence type="ECO:0000256" key="1">
    <source>
        <dbReference type="SAM" id="MobiDB-lite"/>
    </source>
</evidence>
<proteinExistence type="predicted"/>
<accession>A0A9P1C3Y0</accession>
<organism evidence="2">
    <name type="scientific">Cladocopium goreaui</name>
    <dbReference type="NCBI Taxonomy" id="2562237"/>
    <lineage>
        <taxon>Eukaryota</taxon>
        <taxon>Sar</taxon>
        <taxon>Alveolata</taxon>
        <taxon>Dinophyceae</taxon>
        <taxon>Suessiales</taxon>
        <taxon>Symbiodiniaceae</taxon>
        <taxon>Cladocopium</taxon>
    </lineage>
</organism>
<feature type="region of interest" description="Disordered" evidence="1">
    <location>
        <begin position="141"/>
        <end position="187"/>
    </location>
</feature>
<dbReference type="EMBL" id="CAMXCT030000903">
    <property type="protein sequence ID" value="CAL4771951.1"/>
    <property type="molecule type" value="Genomic_DNA"/>
</dbReference>
<reference evidence="3" key="2">
    <citation type="submission" date="2024-04" db="EMBL/GenBank/DDBJ databases">
        <authorList>
            <person name="Chen Y."/>
            <person name="Shah S."/>
            <person name="Dougan E. K."/>
            <person name="Thang M."/>
            <person name="Chan C."/>
        </authorList>
    </citation>
    <scope>NUCLEOTIDE SEQUENCE [LARGE SCALE GENOMIC DNA]</scope>
</reference>